<comment type="caution">
    <text evidence="1">The sequence shown here is derived from an EMBL/GenBank/DDBJ whole genome shotgun (WGS) entry which is preliminary data.</text>
</comment>
<gene>
    <name evidence="1" type="ORF">K8W01_17065</name>
</gene>
<evidence type="ECO:0000313" key="2">
    <source>
        <dbReference type="Proteomes" id="UP000742631"/>
    </source>
</evidence>
<dbReference type="InterPro" id="IPR029024">
    <property type="entry name" value="TerB-like"/>
</dbReference>
<dbReference type="Proteomes" id="UP000742631">
    <property type="component" value="Unassembled WGS sequence"/>
</dbReference>
<protein>
    <submittedName>
        <fullName evidence="1">TerB family tellurite resistance protein</fullName>
    </submittedName>
</protein>
<organism evidence="1 2">
    <name type="scientific">Methylorubrum populi</name>
    <dbReference type="NCBI Taxonomy" id="223967"/>
    <lineage>
        <taxon>Bacteria</taxon>
        <taxon>Pseudomonadati</taxon>
        <taxon>Pseudomonadota</taxon>
        <taxon>Alphaproteobacteria</taxon>
        <taxon>Hyphomicrobiales</taxon>
        <taxon>Methylobacteriaceae</taxon>
        <taxon>Methylorubrum</taxon>
    </lineage>
</organism>
<dbReference type="SUPFAM" id="SSF158682">
    <property type="entry name" value="TerB-like"/>
    <property type="match status" value="1"/>
</dbReference>
<proteinExistence type="predicted"/>
<accession>A0A921E4Z0</accession>
<dbReference type="AlphaFoldDB" id="A0A921E4Z0"/>
<dbReference type="CDD" id="cd07177">
    <property type="entry name" value="terB_like"/>
    <property type="match status" value="1"/>
</dbReference>
<sequence>MPFLLLVAVLIVGVLLWRLKNHYVIVRRTKFERNREGVERRSGSSLERFLATPLPYVSDVRLAAVILMIQIVRTGSPLTVSEKSRILAFMEHPLEMTSLASAFEEAWRYTEARRPFLLTAEPLLPLFREQLTEAERVEFVGMLTSVASAHSEISELQRVALTRFKHRLLVGHSVTVASGARRRG</sequence>
<dbReference type="EMBL" id="DYYG01000049">
    <property type="protein sequence ID" value="HJE25369.1"/>
    <property type="molecule type" value="Genomic_DNA"/>
</dbReference>
<reference evidence="1" key="2">
    <citation type="submission" date="2021-09" db="EMBL/GenBank/DDBJ databases">
        <authorList>
            <person name="Gilroy R."/>
        </authorList>
    </citation>
    <scope>NUCLEOTIDE SEQUENCE</scope>
    <source>
        <strain evidence="1">316</strain>
    </source>
</reference>
<name>A0A921E4Z0_9HYPH</name>
<evidence type="ECO:0000313" key="1">
    <source>
        <dbReference type="EMBL" id="HJE25369.1"/>
    </source>
</evidence>
<reference evidence="1" key="1">
    <citation type="journal article" date="2021" name="PeerJ">
        <title>Extensive microbial diversity within the chicken gut microbiome revealed by metagenomics and culture.</title>
        <authorList>
            <person name="Gilroy R."/>
            <person name="Ravi A."/>
            <person name="Getino M."/>
            <person name="Pursley I."/>
            <person name="Horton D.L."/>
            <person name="Alikhan N.F."/>
            <person name="Baker D."/>
            <person name="Gharbi K."/>
            <person name="Hall N."/>
            <person name="Watson M."/>
            <person name="Adriaenssens E.M."/>
            <person name="Foster-Nyarko E."/>
            <person name="Jarju S."/>
            <person name="Secka A."/>
            <person name="Antonio M."/>
            <person name="Oren A."/>
            <person name="Chaudhuri R.R."/>
            <person name="La Ragione R."/>
            <person name="Hildebrand F."/>
            <person name="Pallen M.J."/>
        </authorList>
    </citation>
    <scope>NUCLEOTIDE SEQUENCE</scope>
    <source>
        <strain evidence="1">316</strain>
    </source>
</reference>